<keyword evidence="2" id="KW-1185">Reference proteome</keyword>
<dbReference type="Proteomes" id="UP001497516">
    <property type="component" value="Chromosome 5"/>
</dbReference>
<organism evidence="1 2">
    <name type="scientific">Linum trigynum</name>
    <dbReference type="NCBI Taxonomy" id="586398"/>
    <lineage>
        <taxon>Eukaryota</taxon>
        <taxon>Viridiplantae</taxon>
        <taxon>Streptophyta</taxon>
        <taxon>Embryophyta</taxon>
        <taxon>Tracheophyta</taxon>
        <taxon>Spermatophyta</taxon>
        <taxon>Magnoliopsida</taxon>
        <taxon>eudicotyledons</taxon>
        <taxon>Gunneridae</taxon>
        <taxon>Pentapetalae</taxon>
        <taxon>rosids</taxon>
        <taxon>fabids</taxon>
        <taxon>Malpighiales</taxon>
        <taxon>Linaceae</taxon>
        <taxon>Linum</taxon>
    </lineage>
</organism>
<accession>A0AAV2ER93</accession>
<gene>
    <name evidence="1" type="ORF">LTRI10_LOCUS29158</name>
</gene>
<evidence type="ECO:0000313" key="2">
    <source>
        <dbReference type="Proteomes" id="UP001497516"/>
    </source>
</evidence>
<evidence type="ECO:0000313" key="1">
    <source>
        <dbReference type="EMBL" id="CAL1388217.1"/>
    </source>
</evidence>
<name>A0AAV2ER93_9ROSI</name>
<proteinExistence type="predicted"/>
<reference evidence="1 2" key="1">
    <citation type="submission" date="2024-04" db="EMBL/GenBank/DDBJ databases">
        <authorList>
            <person name="Fracassetti M."/>
        </authorList>
    </citation>
    <scope>NUCLEOTIDE SEQUENCE [LARGE SCALE GENOMIC DNA]</scope>
</reference>
<dbReference type="EMBL" id="OZ034818">
    <property type="protein sequence ID" value="CAL1388217.1"/>
    <property type="molecule type" value="Genomic_DNA"/>
</dbReference>
<protein>
    <submittedName>
        <fullName evidence="1">Uncharacterized protein</fullName>
    </submittedName>
</protein>
<dbReference type="AlphaFoldDB" id="A0AAV2ER93"/>
<sequence length="129" mass="13851">MNHTTLGHDPSHLSLQTTNKDHLSSIISRHCRLEKRIRVKISQSLSGIATGADLKQVDLDQGGEERRSSTDDSSVDILAATCSTAACGVGRADPTAAYHFPSFSLVVTPCRHSHFPSSPPSGFELILVV</sequence>